<evidence type="ECO:0000256" key="1">
    <source>
        <dbReference type="ARBA" id="ARBA00006068"/>
    </source>
</evidence>
<evidence type="ECO:0000256" key="2">
    <source>
        <dbReference type="SAM" id="MobiDB-lite"/>
    </source>
</evidence>
<dbReference type="InterPro" id="IPR050922">
    <property type="entry name" value="LytR/CpsA/Psr_CW_biosynth"/>
</dbReference>
<dbReference type="PANTHER" id="PTHR33392:SF6">
    <property type="entry name" value="POLYISOPRENYL-TEICHOIC ACID--PEPTIDOGLYCAN TEICHOIC ACID TRANSFERASE TAGU"/>
    <property type="match status" value="1"/>
</dbReference>
<feature type="compositionally biased region" description="Low complexity" evidence="2">
    <location>
        <begin position="368"/>
        <end position="385"/>
    </location>
</feature>
<dbReference type="Gene3D" id="3.40.630.190">
    <property type="entry name" value="LCP protein"/>
    <property type="match status" value="1"/>
</dbReference>
<name>A0A1Q2CTI7_9ACTN</name>
<reference evidence="5" key="1">
    <citation type="submission" date="2017-02" db="EMBL/GenBank/DDBJ databases">
        <title>Tessaracoccus aquaemaris sp. nov., isolated from the intestine of a Korean rockfish, Sebastes schlegelii, in a marine aquaculture pond.</title>
        <authorList>
            <person name="Tak E.J."/>
            <person name="Bae J.-W."/>
        </authorList>
    </citation>
    <scope>NUCLEOTIDE SEQUENCE [LARGE SCALE GENOMIC DNA]</scope>
    <source>
        <strain evidence="5">NSG39</strain>
    </source>
</reference>
<organism evidence="4 5">
    <name type="scientific">Tessaracoccus aquimaris</name>
    <dbReference type="NCBI Taxonomy" id="1332264"/>
    <lineage>
        <taxon>Bacteria</taxon>
        <taxon>Bacillati</taxon>
        <taxon>Actinomycetota</taxon>
        <taxon>Actinomycetes</taxon>
        <taxon>Propionibacteriales</taxon>
        <taxon>Propionibacteriaceae</taxon>
        <taxon>Tessaracoccus</taxon>
    </lineage>
</organism>
<proteinExistence type="inferred from homology"/>
<dbReference type="AlphaFoldDB" id="A0A1Q2CTI7"/>
<dbReference type="Proteomes" id="UP000188145">
    <property type="component" value="Chromosome"/>
</dbReference>
<gene>
    <name evidence="4" type="ORF">BW730_16155</name>
</gene>
<keyword evidence="5" id="KW-1185">Reference proteome</keyword>
<evidence type="ECO:0000313" key="5">
    <source>
        <dbReference type="Proteomes" id="UP000188145"/>
    </source>
</evidence>
<accession>A0A1Q2CTI7</accession>
<dbReference type="KEGG" id="tes:BW730_16155"/>
<evidence type="ECO:0000313" key="4">
    <source>
        <dbReference type="EMBL" id="AQP49423.1"/>
    </source>
</evidence>
<comment type="similarity">
    <text evidence="1">Belongs to the LytR/CpsA/Psr (LCP) family.</text>
</comment>
<protein>
    <recommendedName>
        <fullName evidence="3">Cell envelope-related transcriptional attenuator domain-containing protein</fullName>
    </recommendedName>
</protein>
<dbReference type="STRING" id="1332264.BW730_16155"/>
<dbReference type="Pfam" id="PF03816">
    <property type="entry name" value="LytR_cpsA_psr"/>
    <property type="match status" value="1"/>
</dbReference>
<feature type="region of interest" description="Disordered" evidence="2">
    <location>
        <begin position="368"/>
        <end position="433"/>
    </location>
</feature>
<dbReference type="PANTHER" id="PTHR33392">
    <property type="entry name" value="POLYISOPRENYL-TEICHOIC ACID--PEPTIDOGLYCAN TEICHOIC ACID TRANSFERASE TAGU"/>
    <property type="match status" value="1"/>
</dbReference>
<sequence>MLIALTQIATRPPRVDGNKRAVGAVLVAALAFGVAAPTAVAAQYSRDADRLLDTVLPQASEIKASSRETIASNAPDPWAGTPRVNVLLLGADGNADRAERIKQFGVRTDTIMVASIDTRTGNTTLIQIPRNLPRTPFPEGSVMAETFPDGFRGEGDPGNWYVNGIWEKTEEGGDYEDLFAGSTFPGAEALKEGVQGITGLEISRFVMLDIDGLQALIDAMGGVTINVNRDLPIGGSRDAGIRPHGTVERGEARKLDGYNAMWYARSRYDSSDYDRMARQSCLVDAIIDQANPETLLTSFEPIAAASAQILTTDVTRDEFGAFIDLAFRVKDKGKVTRLVFAPGKNGYSPNRPDFDEMHAAVQTAIAEPAAPTAKPTTNAPTSTPVVPRPSPTVQDGQEESPSPTEPGSTPTRDEQLLQDGSQNVGDACAWQGD</sequence>
<evidence type="ECO:0000259" key="3">
    <source>
        <dbReference type="Pfam" id="PF03816"/>
    </source>
</evidence>
<feature type="compositionally biased region" description="Low complexity" evidence="2">
    <location>
        <begin position="399"/>
        <end position="410"/>
    </location>
</feature>
<dbReference type="EMBL" id="CP019606">
    <property type="protein sequence ID" value="AQP49423.1"/>
    <property type="molecule type" value="Genomic_DNA"/>
</dbReference>
<feature type="domain" description="Cell envelope-related transcriptional attenuator" evidence="3">
    <location>
        <begin position="107"/>
        <end position="290"/>
    </location>
</feature>
<dbReference type="InterPro" id="IPR004474">
    <property type="entry name" value="LytR_CpsA_psr"/>
</dbReference>
<dbReference type="NCBIfam" id="TIGR00350">
    <property type="entry name" value="lytR_cpsA_psr"/>
    <property type="match status" value="1"/>
</dbReference>